<reference evidence="1 2" key="1">
    <citation type="submission" date="2012-08" db="EMBL/GenBank/DDBJ databases">
        <authorList>
            <person name="Doggett N."/>
            <person name="Teshima H."/>
            <person name="Bruce D."/>
            <person name="Detter J.C."/>
            <person name="Johnson S.L."/>
            <person name="Han C."/>
        </authorList>
    </citation>
    <scope>NUCLEOTIDE SEQUENCE [LARGE SCALE GENOMIC DNA]</scope>
    <source>
        <strain evidence="1 2">HD-771</strain>
    </source>
</reference>
<evidence type="ECO:0000313" key="2">
    <source>
        <dbReference type="Proteomes" id="UP000005259"/>
    </source>
</evidence>
<evidence type="ECO:0000313" key="1">
    <source>
        <dbReference type="EMBL" id="AFQ14409.1"/>
    </source>
</evidence>
<organism evidence="1 2">
    <name type="scientific">Bacillus thuringiensis HD-771</name>
    <dbReference type="NCBI Taxonomy" id="1218175"/>
    <lineage>
        <taxon>Bacteria</taxon>
        <taxon>Bacillati</taxon>
        <taxon>Bacillota</taxon>
        <taxon>Bacilli</taxon>
        <taxon>Bacillales</taxon>
        <taxon>Bacillaceae</taxon>
        <taxon>Bacillus</taxon>
        <taxon>Bacillus cereus group</taxon>
    </lineage>
</organism>
<accession>A0A9W3J8W4</accession>
<dbReference type="Proteomes" id="UP000005259">
    <property type="component" value="Chromosome"/>
</dbReference>
<name>A0A9W3J8W4_BACTU</name>
<gene>
    <name evidence="1" type="ORF">BTG_04560</name>
</gene>
<protein>
    <submittedName>
        <fullName evidence="1">Uncharacterized protein</fullName>
    </submittedName>
</protein>
<sequence length="14" mass="1711">MKIEHIAIWVNDLE</sequence>
<dbReference type="KEGG" id="bti:BTG_04560"/>
<dbReference type="EMBL" id="CP003752">
    <property type="protein sequence ID" value="AFQ14409.1"/>
    <property type="molecule type" value="Genomic_DNA"/>
</dbReference>
<proteinExistence type="predicted"/>